<reference evidence="2" key="1">
    <citation type="journal article" date="2019" name="Int. J. Syst. Evol. Microbiol.">
        <title>The Global Catalogue of Microorganisms (GCM) 10K type strain sequencing project: providing services to taxonomists for standard genome sequencing and annotation.</title>
        <authorList>
            <consortium name="The Broad Institute Genomics Platform"/>
            <consortium name="The Broad Institute Genome Sequencing Center for Infectious Disease"/>
            <person name="Wu L."/>
            <person name="Ma J."/>
        </authorList>
    </citation>
    <scope>NUCLEOTIDE SEQUENCE [LARGE SCALE GENOMIC DNA]</scope>
    <source>
        <strain evidence="2">TISTR 2241</strain>
    </source>
</reference>
<keyword evidence="2" id="KW-1185">Reference proteome</keyword>
<comment type="caution">
    <text evidence="1">The sequence shown here is derived from an EMBL/GenBank/DDBJ whole genome shotgun (WGS) entry which is preliminary data.</text>
</comment>
<accession>A0ABW5PN24</accession>
<evidence type="ECO:0000313" key="2">
    <source>
        <dbReference type="Proteomes" id="UP001597458"/>
    </source>
</evidence>
<dbReference type="EMBL" id="JBHUMR010000007">
    <property type="protein sequence ID" value="MFD2616273.1"/>
    <property type="molecule type" value="Genomic_DNA"/>
</dbReference>
<dbReference type="InterPro" id="IPR014852">
    <property type="entry name" value="YwhD"/>
</dbReference>
<name>A0ABW5PN24_9BACI</name>
<proteinExistence type="predicted"/>
<protein>
    <submittedName>
        <fullName evidence="1">YwhD family protein</fullName>
    </submittedName>
</protein>
<organism evidence="1 2">
    <name type="scientific">Terrilactibacillus laevilacticus</name>
    <dbReference type="NCBI Taxonomy" id="1380157"/>
    <lineage>
        <taxon>Bacteria</taxon>
        <taxon>Bacillati</taxon>
        <taxon>Bacillota</taxon>
        <taxon>Bacilli</taxon>
        <taxon>Bacillales</taxon>
        <taxon>Bacillaceae</taxon>
        <taxon>Terrilactibacillus</taxon>
    </lineage>
</organism>
<sequence length="172" mass="18973">MTQEDQNKKKSSFNIVSGDSTSGHGGYGVGSINLDNISPIIIDVEEGTAEVDMGALHARSQVERRIRFSPDKASVEGGGKPYWLVWMNTEVGEEGPYYAGAGAADMIINREIRRGYKVLPDHVNKMDKALKGKVLVDHMDEASKKVLKDFLVGHSAEMWERANPELKKQLGE</sequence>
<gene>
    <name evidence="1" type="ORF">ACFSTF_02960</name>
</gene>
<dbReference type="Proteomes" id="UP001597458">
    <property type="component" value="Unassembled WGS sequence"/>
</dbReference>
<dbReference type="Pfam" id="PF08741">
    <property type="entry name" value="YwhD"/>
    <property type="match status" value="1"/>
</dbReference>
<evidence type="ECO:0000313" key="1">
    <source>
        <dbReference type="EMBL" id="MFD2616273.1"/>
    </source>
</evidence>
<dbReference type="RefSeq" id="WP_141189711.1">
    <property type="nucleotide sequence ID" value="NZ_JBHUMR010000007.1"/>
</dbReference>